<name>A0A3S4RNL1_MYCCI</name>
<dbReference type="OrthoDB" id="4740776at2"/>
<proteinExistence type="predicted"/>
<dbReference type="EMBL" id="LR134355">
    <property type="protein sequence ID" value="VEG44980.1"/>
    <property type="molecule type" value="Genomic_DNA"/>
</dbReference>
<dbReference type="RefSeq" id="WP_126332164.1">
    <property type="nucleotide sequence ID" value="NZ_AP022604.1"/>
</dbReference>
<dbReference type="Proteomes" id="UP000282551">
    <property type="component" value="Chromosome"/>
</dbReference>
<evidence type="ECO:0000313" key="2">
    <source>
        <dbReference type="Proteomes" id="UP000282551"/>
    </source>
</evidence>
<evidence type="ECO:0000313" key="1">
    <source>
        <dbReference type="EMBL" id="VEG44980.1"/>
    </source>
</evidence>
<gene>
    <name evidence="1" type="ORF">NCTC10485_00356</name>
</gene>
<sequence length="137" mass="14840">MSNLRVFVEAADDWTELTNSGDPAVRLQARDLQHAQRSTGRLRADTGAAVVLDLTVLIAEDRRSARRLLATAKPAGDAVHYVGTVEGLAGLVDDIYTLGVADGVTLIPAAEQQDVRALGEQTLRRLQIQRQRGARRA</sequence>
<accession>A0A3S4RNL1</accession>
<dbReference type="AlphaFoldDB" id="A0A3S4RNL1"/>
<keyword evidence="2" id="KW-1185">Reference proteome</keyword>
<organism evidence="1 2">
    <name type="scientific">Mycolicibacterium chitae</name>
    <name type="common">Mycobacterium chitae</name>
    <dbReference type="NCBI Taxonomy" id="1792"/>
    <lineage>
        <taxon>Bacteria</taxon>
        <taxon>Bacillati</taxon>
        <taxon>Actinomycetota</taxon>
        <taxon>Actinomycetes</taxon>
        <taxon>Mycobacteriales</taxon>
        <taxon>Mycobacteriaceae</taxon>
        <taxon>Mycolicibacterium</taxon>
    </lineage>
</organism>
<reference evidence="1 2" key="1">
    <citation type="submission" date="2018-12" db="EMBL/GenBank/DDBJ databases">
        <authorList>
            <consortium name="Pathogen Informatics"/>
        </authorList>
    </citation>
    <scope>NUCLEOTIDE SEQUENCE [LARGE SCALE GENOMIC DNA]</scope>
    <source>
        <strain evidence="1 2">NCTC10485</strain>
    </source>
</reference>
<protein>
    <submittedName>
        <fullName evidence="1">Uncharacterized protein</fullName>
    </submittedName>
</protein>